<dbReference type="GeneID" id="14875308"/>
<reference evidence="3" key="1">
    <citation type="journal article" date="2011" name="Genome Res.">
        <title>Phylogeny-wide analysis of social amoeba genomes highlights ancient origins for complex intercellular communication.</title>
        <authorList>
            <person name="Heidel A.J."/>
            <person name="Lawal H.M."/>
            <person name="Felder M."/>
            <person name="Schilde C."/>
            <person name="Helps N.R."/>
            <person name="Tunggal B."/>
            <person name="Rivero F."/>
            <person name="John U."/>
            <person name="Schleicher M."/>
            <person name="Eichinger L."/>
            <person name="Platzer M."/>
            <person name="Noegel A.A."/>
            <person name="Schaap P."/>
            <person name="Gloeckner G."/>
        </authorList>
    </citation>
    <scope>NUCLEOTIDE SEQUENCE [LARGE SCALE GENOMIC DNA]</scope>
    <source>
        <strain evidence="3">SH3</strain>
    </source>
</reference>
<keyword evidence="1" id="KW-1133">Transmembrane helix</keyword>
<evidence type="ECO:0000313" key="2">
    <source>
        <dbReference type="EMBL" id="EGG22736.1"/>
    </source>
</evidence>
<sequence length="585" mass="67541">MWPFLLALDRALVVQPSLQSRDVNRLRKYVKYIFISFVVIFVFSNYVLVKDIDTTSTTAADVGGKRHKGPRRDIIDTTDDYEKMLDLDETMDKMFLHKRQPLLSNTRCSYVGDNNNNGTKITLFFYQDDRYEKDDRGTDEAIEDYVLYSHNNVLEIDNNVLPVTDQMVTINALYEDRVNTLGTLAMLYNPKQSLKKQLDFGAKLAKCKLLIVGHPHDYQQFQTSLDSTSEMNRDIVIEGLPYYYNTVMNRLNKDTDNQRMQEKHLVVFLDTSIVSKYQLTTTYTKPANLYKTITIDQFHCSPLSNILVGYSPALINNNYFTWFNSIVLQQLFAISLGRVLFIPELTNFNIFLDFNNCKDLDLGNLEVINSIDKIHESESQVLKLKEGFETEISEYLNGVWDLTILMKENRKFLEHMIDKQIELYEGRIDEKVDKKKCITIVHRLNEEEVEFAEYVSSLIAHYELTKNREYIFVVSNDPIKGYERDVNLQALAEKAYQSEMMAVPVNKINFNSSTTAIEYFSTVIPLSRCELIIGDLSSDLGQMIVSLSQSKFINSPNIFFNTEIATKQSISSSDCEEEALFCPIS</sequence>
<keyword evidence="3" id="KW-1185">Reference proteome</keyword>
<proteinExistence type="predicted"/>
<name>F4PM33_CACFS</name>
<accession>F4PM33</accession>
<evidence type="ECO:0000313" key="3">
    <source>
        <dbReference type="Proteomes" id="UP000007797"/>
    </source>
</evidence>
<gene>
    <name evidence="2" type="ORF">DFA_04866</name>
</gene>
<evidence type="ECO:0000256" key="1">
    <source>
        <dbReference type="SAM" id="Phobius"/>
    </source>
</evidence>
<keyword evidence="1" id="KW-0812">Transmembrane</keyword>
<keyword evidence="1" id="KW-0472">Membrane</keyword>
<dbReference type="Proteomes" id="UP000007797">
    <property type="component" value="Unassembled WGS sequence"/>
</dbReference>
<dbReference type="KEGG" id="dfa:DFA_04866"/>
<organism evidence="2 3">
    <name type="scientific">Cavenderia fasciculata</name>
    <name type="common">Slime mold</name>
    <name type="synonym">Dictyostelium fasciculatum</name>
    <dbReference type="NCBI Taxonomy" id="261658"/>
    <lineage>
        <taxon>Eukaryota</taxon>
        <taxon>Amoebozoa</taxon>
        <taxon>Evosea</taxon>
        <taxon>Eumycetozoa</taxon>
        <taxon>Dictyostelia</taxon>
        <taxon>Acytosteliales</taxon>
        <taxon>Cavenderiaceae</taxon>
        <taxon>Cavenderia</taxon>
    </lineage>
</organism>
<dbReference type="EMBL" id="GL883008">
    <property type="protein sequence ID" value="EGG22736.1"/>
    <property type="molecule type" value="Genomic_DNA"/>
</dbReference>
<protein>
    <submittedName>
        <fullName evidence="2">Uncharacterized protein</fullName>
    </submittedName>
</protein>
<dbReference type="RefSeq" id="XP_004360587.1">
    <property type="nucleotide sequence ID" value="XM_004360530.1"/>
</dbReference>
<feature type="transmembrane region" description="Helical" evidence="1">
    <location>
        <begin position="29"/>
        <end position="48"/>
    </location>
</feature>
<dbReference type="AlphaFoldDB" id="F4PM33"/>